<dbReference type="EMBL" id="GBBL01000203">
    <property type="protein sequence ID" value="JAC27117.1"/>
    <property type="molecule type" value="mRNA"/>
</dbReference>
<sequence length="95" mass="10659">MMLSLVLAFAPLFAVASSGNTITKERFLQAMKNKNYWTFDRSYEDLIGNKSKMCISTKMQTSEGSDSNSIFSFRVTNLKVASKYTAAIISWPNLT</sequence>
<feature type="chain" id="PRO_5001521440" evidence="1">
    <location>
        <begin position="19"/>
        <end position="95"/>
    </location>
</feature>
<evidence type="ECO:0000313" key="2">
    <source>
        <dbReference type="EMBL" id="JAC27117.1"/>
    </source>
</evidence>
<protein>
    <submittedName>
        <fullName evidence="2">Putative secreted protein</fullName>
    </submittedName>
</protein>
<reference evidence="2" key="1">
    <citation type="submission" date="2014-03" db="EMBL/GenBank/DDBJ databases">
        <title>The sialotranscriptome of Amblyomma triste, Amblyomma parvum and Amblyomma cajennense ticks, uncovered by 454-based RNA-seq.</title>
        <authorList>
            <person name="Garcia G.R."/>
            <person name="Gardinassi L.G."/>
            <person name="Ribeiro J.M."/>
            <person name="Anatrielo E."/>
            <person name="Ferreira B.R."/>
            <person name="Moreira H.N."/>
            <person name="Mafra C."/>
            <person name="Olegario M.M."/>
            <person name="Szabo P.J."/>
            <person name="Miranda-Santos I.K."/>
            <person name="Maruyama S.R."/>
        </authorList>
    </citation>
    <scope>NUCLEOTIDE SEQUENCE</scope>
    <source>
        <strain evidence="2">Araguapaz</strain>
        <tissue evidence="2">Salivary glands</tissue>
    </source>
</reference>
<name>A0A023G007_AMBPA</name>
<evidence type="ECO:0000256" key="1">
    <source>
        <dbReference type="SAM" id="SignalP"/>
    </source>
</evidence>
<accession>A0A023G007</accession>
<proteinExistence type="evidence at transcript level"/>
<organism evidence="2">
    <name type="scientific">Amblyomma parvum</name>
    <name type="common">South American tick</name>
    <dbReference type="NCBI Taxonomy" id="251391"/>
    <lineage>
        <taxon>Eukaryota</taxon>
        <taxon>Metazoa</taxon>
        <taxon>Ecdysozoa</taxon>
        <taxon>Arthropoda</taxon>
        <taxon>Chelicerata</taxon>
        <taxon>Arachnida</taxon>
        <taxon>Acari</taxon>
        <taxon>Parasitiformes</taxon>
        <taxon>Ixodida</taxon>
        <taxon>Ixodoidea</taxon>
        <taxon>Ixodidae</taxon>
        <taxon>Amblyomminae</taxon>
        <taxon>Amblyomma</taxon>
    </lineage>
</organism>
<dbReference type="AlphaFoldDB" id="A0A023G007"/>
<feature type="signal peptide" evidence="1">
    <location>
        <begin position="1"/>
        <end position="18"/>
    </location>
</feature>
<keyword evidence="1" id="KW-0732">Signal</keyword>